<keyword evidence="4" id="KW-0175">Coiled coil</keyword>
<feature type="domain" description="Kinesin motor" evidence="6">
    <location>
        <begin position="711"/>
        <end position="1035"/>
    </location>
</feature>
<gene>
    <name evidence="7" type="ORF">SteCoe_13246</name>
</gene>
<dbReference type="PROSITE" id="PS50067">
    <property type="entry name" value="KINESIN_MOTOR_2"/>
    <property type="match status" value="1"/>
</dbReference>
<keyword evidence="2 3" id="KW-0067">ATP-binding</keyword>
<reference evidence="7 8" key="1">
    <citation type="submission" date="2016-11" db="EMBL/GenBank/DDBJ databases">
        <title>The macronuclear genome of Stentor coeruleus: a giant cell with tiny introns.</title>
        <authorList>
            <person name="Slabodnick M."/>
            <person name="Ruby J.G."/>
            <person name="Reiff S.B."/>
            <person name="Swart E.C."/>
            <person name="Gosai S."/>
            <person name="Prabakaran S."/>
            <person name="Witkowska E."/>
            <person name="Larue G.E."/>
            <person name="Fisher S."/>
            <person name="Freeman R.M."/>
            <person name="Gunawardena J."/>
            <person name="Chu W."/>
            <person name="Stover N.A."/>
            <person name="Gregory B.D."/>
            <person name="Nowacki M."/>
            <person name="Derisi J."/>
            <person name="Roy S.W."/>
            <person name="Marshall W.F."/>
            <person name="Sood P."/>
        </authorList>
    </citation>
    <scope>NUCLEOTIDE SEQUENCE [LARGE SCALE GENOMIC DNA]</scope>
    <source>
        <strain evidence="7">WM001</strain>
    </source>
</reference>
<feature type="coiled-coil region" evidence="4">
    <location>
        <begin position="123"/>
        <end position="150"/>
    </location>
</feature>
<feature type="compositionally biased region" description="Basic and acidic residues" evidence="5">
    <location>
        <begin position="397"/>
        <end position="421"/>
    </location>
</feature>
<keyword evidence="3" id="KW-0505">Motor protein</keyword>
<dbReference type="SMART" id="SM00129">
    <property type="entry name" value="KISc"/>
    <property type="match status" value="1"/>
</dbReference>
<evidence type="ECO:0000256" key="2">
    <source>
        <dbReference type="ARBA" id="ARBA00022840"/>
    </source>
</evidence>
<keyword evidence="8" id="KW-1185">Reference proteome</keyword>
<dbReference type="EMBL" id="MPUH01000237">
    <property type="protein sequence ID" value="OMJ85409.1"/>
    <property type="molecule type" value="Genomic_DNA"/>
</dbReference>
<proteinExistence type="inferred from homology"/>
<dbReference type="GO" id="GO:0003777">
    <property type="term" value="F:microtubule motor activity"/>
    <property type="evidence" value="ECO:0007669"/>
    <property type="project" value="InterPro"/>
</dbReference>
<accession>A0A1R2C8T0</accession>
<dbReference type="OrthoDB" id="3176171at2759"/>
<dbReference type="InterPro" id="IPR027417">
    <property type="entry name" value="P-loop_NTPase"/>
</dbReference>
<feature type="compositionally biased region" description="Acidic residues" evidence="5">
    <location>
        <begin position="1"/>
        <end position="10"/>
    </location>
</feature>
<feature type="binding site" evidence="3">
    <location>
        <begin position="792"/>
        <end position="799"/>
    </location>
    <ligand>
        <name>ATP</name>
        <dbReference type="ChEBI" id="CHEBI:30616"/>
    </ligand>
</feature>
<feature type="compositionally biased region" description="Low complexity" evidence="5">
    <location>
        <begin position="27"/>
        <end position="50"/>
    </location>
</feature>
<dbReference type="PRINTS" id="PR00380">
    <property type="entry name" value="KINESINHEAVY"/>
</dbReference>
<dbReference type="Gene3D" id="3.40.850.10">
    <property type="entry name" value="Kinesin motor domain"/>
    <property type="match status" value="1"/>
</dbReference>
<dbReference type="InterPro" id="IPR001752">
    <property type="entry name" value="Kinesin_motor_dom"/>
</dbReference>
<protein>
    <recommendedName>
        <fullName evidence="6">Kinesin motor domain-containing protein</fullName>
    </recommendedName>
</protein>
<name>A0A1R2C8T0_9CILI</name>
<evidence type="ECO:0000259" key="6">
    <source>
        <dbReference type="PROSITE" id="PS50067"/>
    </source>
</evidence>
<feature type="coiled-coil region" evidence="4">
    <location>
        <begin position="1041"/>
        <end position="1068"/>
    </location>
</feature>
<dbReference type="AlphaFoldDB" id="A0A1R2C8T0"/>
<feature type="coiled-coil region" evidence="4">
    <location>
        <begin position="331"/>
        <end position="358"/>
    </location>
</feature>
<evidence type="ECO:0000256" key="1">
    <source>
        <dbReference type="ARBA" id="ARBA00022741"/>
    </source>
</evidence>
<comment type="similarity">
    <text evidence="3">Belongs to the TRAFAC class myosin-kinesin ATPase superfamily. Kinesin family.</text>
</comment>
<evidence type="ECO:0000256" key="5">
    <source>
        <dbReference type="SAM" id="MobiDB-lite"/>
    </source>
</evidence>
<evidence type="ECO:0000313" key="8">
    <source>
        <dbReference type="Proteomes" id="UP000187209"/>
    </source>
</evidence>
<dbReference type="Proteomes" id="UP000187209">
    <property type="component" value="Unassembled WGS sequence"/>
</dbReference>
<dbReference type="Pfam" id="PF00225">
    <property type="entry name" value="Kinesin"/>
    <property type="match status" value="1"/>
</dbReference>
<dbReference type="InterPro" id="IPR019821">
    <property type="entry name" value="Kinesin_motor_CS"/>
</dbReference>
<dbReference type="PROSITE" id="PS00411">
    <property type="entry name" value="KINESIN_MOTOR_1"/>
    <property type="match status" value="1"/>
</dbReference>
<dbReference type="SUPFAM" id="SSF52540">
    <property type="entry name" value="P-loop containing nucleoside triphosphate hydrolases"/>
    <property type="match status" value="1"/>
</dbReference>
<evidence type="ECO:0000313" key="7">
    <source>
        <dbReference type="EMBL" id="OMJ85409.1"/>
    </source>
</evidence>
<dbReference type="GO" id="GO:0007018">
    <property type="term" value="P:microtubule-based movement"/>
    <property type="evidence" value="ECO:0007669"/>
    <property type="project" value="InterPro"/>
</dbReference>
<feature type="region of interest" description="Disordered" evidence="5">
    <location>
        <begin position="1"/>
        <end position="72"/>
    </location>
</feature>
<evidence type="ECO:0000256" key="4">
    <source>
        <dbReference type="SAM" id="Coils"/>
    </source>
</evidence>
<evidence type="ECO:0000256" key="3">
    <source>
        <dbReference type="PROSITE-ProRule" id="PRU00283"/>
    </source>
</evidence>
<dbReference type="PANTHER" id="PTHR47972:SF16">
    <property type="entry name" value="KINESIN-LIKE PROTEIN"/>
    <property type="match status" value="1"/>
</dbReference>
<dbReference type="GO" id="GO:0005524">
    <property type="term" value="F:ATP binding"/>
    <property type="evidence" value="ECO:0007669"/>
    <property type="project" value="UniProtKB-UniRule"/>
</dbReference>
<sequence>MADSESDSEVSDNNIESSIPENLLDVSSNSRGSNGSYRLIYSPDSDMLGPDLDDDAEKSDSASEAQLRNRANDLAKSQIKKIEQEMKKMHQKHCQLLKGMDSNYAAIEQETHQRYIEFINKWKDQLKLKIDQYRKVIESLNMEISEMKDLNSNSQEIINKAISEKKIILEKYNKEIHEKDLIKEKELASMQTSYEKQINNIKKENSEITQKYNELCEEKEKFLQELEFEKMENAKLRTKLTDYKSRQKDLKSKLGIIETHYSADVSYFTIESLIMKIEENENIRENALTMRAKIEKIRKKKVLVKKKITLWQQDFEKINGRKCDNADKEQIKHLYAKYMEKNKKQEQLQKKYEVMKMECNSKKIIIEERNPGPLKLRSRSPSSNLNISVDSVITMSLRERERKTPREEGSNKEKSESLENVRKDLRYKVSLSGRSSNQTSNNVANNIIVNASSLELQQIKQERDQLKSDLSKAQLLLRESKKDVLGPVIEETQIQLEKTKKKASDLEKKLAKTISMAEKYKQEYVSLMSQMTETQDLDNAEMALLKSQLAYCNSELVMLRDKLVGTESQLDIDLMYQKKKLMDENFNLQGEINKLKEKIQTTEQGCQDKIKDIESKNTATVRQMHDELQKVRRDIVKLQEAEKELKVIKDKHKIEKANLENNCEQLEIKLTTSLKEIQDLRQIQLSKEQELKDSMIQRKVLHNELEDLRGKIRVYCRVRPMSEKEVSKGCSNVIAICDEFSVNLESKQGQVKNYVYDTVFGPTATQEEVFEDSRRLIQSAVDGFNVCIFAYGQTGSGKTYTIQGYPGYPGIAPRAIDELFQLTSNLPQNYSCTITCYMVELYLQHLVDLLRPKSRDPSPSLTIKTDLKGMVYIPEAYIVAVSSAEQLKNVYDDGIKNRHISKTKMNNTSSRSHLIFSIIIEVVNNNEENEVRTVGKMCFVDLAGSERTGRSEATAESLKETNAINKSLSALSDVISALLNKVSYIPYRNNKLTMLMSDSIGGTAKTLMFVNISPASINREETMISLYYGSRVKLITNEPTKNIESKELARLRSELLQAQETSEKYRNQLISIGVMQKDPEDDCYDNN</sequence>
<dbReference type="InterPro" id="IPR027640">
    <property type="entry name" value="Kinesin-like_fam"/>
</dbReference>
<dbReference type="GO" id="GO:0008017">
    <property type="term" value="F:microtubule binding"/>
    <property type="evidence" value="ECO:0007669"/>
    <property type="project" value="InterPro"/>
</dbReference>
<feature type="coiled-coil region" evidence="4">
    <location>
        <begin position="449"/>
        <end position="537"/>
    </location>
</feature>
<keyword evidence="1 3" id="KW-0547">Nucleotide-binding</keyword>
<dbReference type="InterPro" id="IPR036961">
    <property type="entry name" value="Kinesin_motor_dom_sf"/>
</dbReference>
<dbReference type="PANTHER" id="PTHR47972">
    <property type="entry name" value="KINESIN-LIKE PROTEIN KLP-3"/>
    <property type="match status" value="1"/>
</dbReference>
<organism evidence="7 8">
    <name type="scientific">Stentor coeruleus</name>
    <dbReference type="NCBI Taxonomy" id="5963"/>
    <lineage>
        <taxon>Eukaryota</taxon>
        <taxon>Sar</taxon>
        <taxon>Alveolata</taxon>
        <taxon>Ciliophora</taxon>
        <taxon>Postciliodesmatophora</taxon>
        <taxon>Heterotrichea</taxon>
        <taxon>Heterotrichida</taxon>
        <taxon>Stentoridae</taxon>
        <taxon>Stentor</taxon>
    </lineage>
</organism>
<feature type="region of interest" description="Disordered" evidence="5">
    <location>
        <begin position="396"/>
        <end position="421"/>
    </location>
</feature>
<comment type="caution">
    <text evidence="7">The sequence shown here is derived from an EMBL/GenBank/DDBJ whole genome shotgun (WGS) entry which is preliminary data.</text>
</comment>
<feature type="coiled-coil region" evidence="4">
    <location>
        <begin position="578"/>
        <end position="683"/>
    </location>
</feature>
<feature type="coiled-coil region" evidence="4">
    <location>
        <begin position="191"/>
        <end position="253"/>
    </location>
</feature>